<dbReference type="AlphaFoldDB" id="A0A8H6HYJ8"/>
<evidence type="ECO:0000313" key="1">
    <source>
        <dbReference type="EMBL" id="KAF6754702.1"/>
    </source>
</evidence>
<keyword evidence="2" id="KW-1185">Reference proteome</keyword>
<gene>
    <name evidence="1" type="ORF">DFP72DRAFT_1068274</name>
</gene>
<accession>A0A8H6HYJ8</accession>
<reference evidence="1 2" key="1">
    <citation type="submission" date="2020-07" db="EMBL/GenBank/DDBJ databases">
        <title>Comparative genomics of pyrophilous fungi reveals a link between fire events and developmental genes.</title>
        <authorList>
            <consortium name="DOE Joint Genome Institute"/>
            <person name="Steindorff A.S."/>
            <person name="Carver A."/>
            <person name="Calhoun S."/>
            <person name="Stillman K."/>
            <person name="Liu H."/>
            <person name="Lipzen A."/>
            <person name="Pangilinan J."/>
            <person name="Labutti K."/>
            <person name="Bruns T.D."/>
            <person name="Grigoriev I.V."/>
        </authorList>
    </citation>
    <scope>NUCLEOTIDE SEQUENCE [LARGE SCALE GENOMIC DNA]</scope>
    <source>
        <strain evidence="1 2">CBS 144469</strain>
    </source>
</reference>
<comment type="caution">
    <text evidence="1">The sequence shown here is derived from an EMBL/GenBank/DDBJ whole genome shotgun (WGS) entry which is preliminary data.</text>
</comment>
<protein>
    <submittedName>
        <fullName evidence="1">Uncharacterized protein</fullName>
    </submittedName>
</protein>
<sequence>MSRPLDQHTAAQVADCLSIGDFIPLFTAIPLTEFCFHHEFPMFFKDFSLGGPGFAPFDMNDTLIFLRSQPWSTAATVFTLASKTGDIDSGRRSTSARRCSFGCMEEKER</sequence>
<proteinExistence type="predicted"/>
<name>A0A8H6HYJ8_9AGAR</name>
<organism evidence="1 2">
    <name type="scientific">Ephemerocybe angulata</name>
    <dbReference type="NCBI Taxonomy" id="980116"/>
    <lineage>
        <taxon>Eukaryota</taxon>
        <taxon>Fungi</taxon>
        <taxon>Dikarya</taxon>
        <taxon>Basidiomycota</taxon>
        <taxon>Agaricomycotina</taxon>
        <taxon>Agaricomycetes</taxon>
        <taxon>Agaricomycetidae</taxon>
        <taxon>Agaricales</taxon>
        <taxon>Agaricineae</taxon>
        <taxon>Psathyrellaceae</taxon>
        <taxon>Ephemerocybe</taxon>
    </lineage>
</organism>
<dbReference type="EMBL" id="JACGCI010000033">
    <property type="protein sequence ID" value="KAF6754702.1"/>
    <property type="molecule type" value="Genomic_DNA"/>
</dbReference>
<evidence type="ECO:0000313" key="2">
    <source>
        <dbReference type="Proteomes" id="UP000521943"/>
    </source>
</evidence>
<dbReference type="Proteomes" id="UP000521943">
    <property type="component" value="Unassembled WGS sequence"/>
</dbReference>